<proteinExistence type="predicted"/>
<dbReference type="Proteomes" id="UP000694240">
    <property type="component" value="Chromosome 5"/>
</dbReference>
<sequence length="50" mass="6295">MMEPKNDGLMEAVAFWNFRLYSWLWMIGKRKRMCEIVSSWTWRVHYLLPW</sequence>
<reference evidence="1 2" key="1">
    <citation type="submission" date="2020-12" db="EMBL/GenBank/DDBJ databases">
        <title>Concerted genomic and epigenomic changes stabilize Arabidopsis allopolyploids.</title>
        <authorList>
            <person name="Chen Z."/>
        </authorList>
    </citation>
    <scope>NUCLEOTIDE SEQUENCE [LARGE SCALE GENOMIC DNA]</scope>
    <source>
        <strain evidence="1">Allo738</strain>
        <tissue evidence="1">Leaf</tissue>
    </source>
</reference>
<evidence type="ECO:0000313" key="2">
    <source>
        <dbReference type="Proteomes" id="UP000694240"/>
    </source>
</evidence>
<keyword evidence="2" id="KW-1185">Reference proteome</keyword>
<name>A0A8T2DAK9_9BRAS</name>
<evidence type="ECO:0000313" key="1">
    <source>
        <dbReference type="EMBL" id="KAG7607203.1"/>
    </source>
</evidence>
<accession>A0A8T2DAK9</accession>
<protein>
    <submittedName>
        <fullName evidence="1">Uncharacterized protein</fullName>
    </submittedName>
</protein>
<organism evidence="1 2">
    <name type="scientific">Arabidopsis thaliana x Arabidopsis arenosa</name>
    <dbReference type="NCBI Taxonomy" id="1240361"/>
    <lineage>
        <taxon>Eukaryota</taxon>
        <taxon>Viridiplantae</taxon>
        <taxon>Streptophyta</taxon>
        <taxon>Embryophyta</taxon>
        <taxon>Tracheophyta</taxon>
        <taxon>Spermatophyta</taxon>
        <taxon>Magnoliopsida</taxon>
        <taxon>eudicotyledons</taxon>
        <taxon>Gunneridae</taxon>
        <taxon>Pentapetalae</taxon>
        <taxon>rosids</taxon>
        <taxon>malvids</taxon>
        <taxon>Brassicales</taxon>
        <taxon>Brassicaceae</taxon>
        <taxon>Camelineae</taxon>
        <taxon>Arabidopsis</taxon>
    </lineage>
</organism>
<comment type="caution">
    <text evidence="1">The sequence shown here is derived from an EMBL/GenBank/DDBJ whole genome shotgun (WGS) entry which is preliminary data.</text>
</comment>
<dbReference type="AlphaFoldDB" id="A0A8T2DAK9"/>
<gene>
    <name evidence="1" type="ORF">ISN45_At05g060150</name>
</gene>
<dbReference type="EMBL" id="JAEFBK010000005">
    <property type="protein sequence ID" value="KAG7607203.1"/>
    <property type="molecule type" value="Genomic_DNA"/>
</dbReference>